<name>A0A6N2KMW0_SALVM</name>
<gene>
    <name evidence="1" type="ORF">SVIM_LOCUS99721</name>
</gene>
<reference evidence="1" key="1">
    <citation type="submission" date="2019-03" db="EMBL/GenBank/DDBJ databases">
        <authorList>
            <person name="Mank J."/>
            <person name="Almeida P."/>
        </authorList>
    </citation>
    <scope>NUCLEOTIDE SEQUENCE</scope>
    <source>
        <strain evidence="1">78183</strain>
    </source>
</reference>
<protein>
    <submittedName>
        <fullName evidence="1">Uncharacterized protein</fullName>
    </submittedName>
</protein>
<accession>A0A6N2KMW0</accession>
<evidence type="ECO:0000313" key="1">
    <source>
        <dbReference type="EMBL" id="VFU28945.1"/>
    </source>
</evidence>
<organism evidence="1">
    <name type="scientific">Salix viminalis</name>
    <name type="common">Common osier</name>
    <name type="synonym">Basket willow</name>
    <dbReference type="NCBI Taxonomy" id="40686"/>
    <lineage>
        <taxon>Eukaryota</taxon>
        <taxon>Viridiplantae</taxon>
        <taxon>Streptophyta</taxon>
        <taxon>Embryophyta</taxon>
        <taxon>Tracheophyta</taxon>
        <taxon>Spermatophyta</taxon>
        <taxon>Magnoliopsida</taxon>
        <taxon>eudicotyledons</taxon>
        <taxon>Gunneridae</taxon>
        <taxon>Pentapetalae</taxon>
        <taxon>rosids</taxon>
        <taxon>fabids</taxon>
        <taxon>Malpighiales</taxon>
        <taxon>Salicaceae</taxon>
        <taxon>Saliceae</taxon>
        <taxon>Salix</taxon>
    </lineage>
</organism>
<dbReference type="AlphaFoldDB" id="A0A6N2KMW0"/>
<dbReference type="EMBL" id="CAADRP010000469">
    <property type="protein sequence ID" value="VFU28945.1"/>
    <property type="molecule type" value="Genomic_DNA"/>
</dbReference>
<proteinExistence type="predicted"/>
<sequence length="68" mass="8209">MKPKDFFQRQVRLRRPKPWNFQCPQKNRNKLYQTHWQRSHKASKAPQPPRELVPRCKCKGLLSAVLLI</sequence>